<dbReference type="EMBL" id="MU267636">
    <property type="protein sequence ID" value="KAH7913150.1"/>
    <property type="molecule type" value="Genomic_DNA"/>
</dbReference>
<proteinExistence type="predicted"/>
<evidence type="ECO:0000313" key="2">
    <source>
        <dbReference type="Proteomes" id="UP000790377"/>
    </source>
</evidence>
<reference evidence="1" key="1">
    <citation type="journal article" date="2021" name="New Phytol.">
        <title>Evolutionary innovations through gain and loss of genes in the ectomycorrhizal Boletales.</title>
        <authorList>
            <person name="Wu G."/>
            <person name="Miyauchi S."/>
            <person name="Morin E."/>
            <person name="Kuo A."/>
            <person name="Drula E."/>
            <person name="Varga T."/>
            <person name="Kohler A."/>
            <person name="Feng B."/>
            <person name="Cao Y."/>
            <person name="Lipzen A."/>
            <person name="Daum C."/>
            <person name="Hundley H."/>
            <person name="Pangilinan J."/>
            <person name="Johnson J."/>
            <person name="Barry K."/>
            <person name="LaButti K."/>
            <person name="Ng V."/>
            <person name="Ahrendt S."/>
            <person name="Min B."/>
            <person name="Choi I.G."/>
            <person name="Park H."/>
            <person name="Plett J.M."/>
            <person name="Magnuson J."/>
            <person name="Spatafora J.W."/>
            <person name="Nagy L.G."/>
            <person name="Henrissat B."/>
            <person name="Grigoriev I.V."/>
            <person name="Yang Z.L."/>
            <person name="Xu J."/>
            <person name="Martin F.M."/>
        </authorList>
    </citation>
    <scope>NUCLEOTIDE SEQUENCE</scope>
    <source>
        <strain evidence="1">ATCC 28755</strain>
    </source>
</reference>
<keyword evidence="2" id="KW-1185">Reference proteome</keyword>
<name>A0ACB8AIR2_9AGAM</name>
<comment type="caution">
    <text evidence="1">The sequence shown here is derived from an EMBL/GenBank/DDBJ whole genome shotgun (WGS) entry which is preliminary data.</text>
</comment>
<dbReference type="Proteomes" id="UP000790377">
    <property type="component" value="Unassembled WGS sequence"/>
</dbReference>
<evidence type="ECO:0000313" key="1">
    <source>
        <dbReference type="EMBL" id="KAH7913150.1"/>
    </source>
</evidence>
<gene>
    <name evidence="1" type="ORF">BJ138DRAFT_1059582</name>
</gene>
<organism evidence="1 2">
    <name type="scientific">Hygrophoropsis aurantiaca</name>
    <dbReference type="NCBI Taxonomy" id="72124"/>
    <lineage>
        <taxon>Eukaryota</taxon>
        <taxon>Fungi</taxon>
        <taxon>Dikarya</taxon>
        <taxon>Basidiomycota</taxon>
        <taxon>Agaricomycotina</taxon>
        <taxon>Agaricomycetes</taxon>
        <taxon>Agaricomycetidae</taxon>
        <taxon>Boletales</taxon>
        <taxon>Coniophorineae</taxon>
        <taxon>Hygrophoropsidaceae</taxon>
        <taxon>Hygrophoropsis</taxon>
    </lineage>
</organism>
<protein>
    <submittedName>
        <fullName evidence="1">Uncharacterized protein</fullName>
    </submittedName>
</protein>
<accession>A0ACB8AIR2</accession>
<sequence length="173" mass="19584">MPITEIAAFEFISPHSLSHPSVAELFRTLSVQQAAWSGYPLLYFANADSTRSAEFYLISGWENEEAHYKWIASEENQKLLAATRGLLNIRYMVHLEINFNDIPRDATKLFVEIYEGSAAVKSQIEGLAGWEVAGRDLKEGVDMLYSISDRLSTDTDSLRTAKEKFTLDRTQVE</sequence>